<keyword evidence="6" id="KW-0472">Membrane</keyword>
<dbReference type="PROSITE" id="PS00211">
    <property type="entry name" value="ABC_TRANSPORTER_1"/>
    <property type="match status" value="1"/>
</dbReference>
<dbReference type="InterPro" id="IPR003439">
    <property type="entry name" value="ABC_transporter-like_ATP-bd"/>
</dbReference>
<dbReference type="PANTHER" id="PTHR43166">
    <property type="entry name" value="AMINO ACID IMPORT ATP-BINDING PROTEIN"/>
    <property type="match status" value="1"/>
</dbReference>
<organism evidence="8 9">
    <name type="scientific">Paenibacillus eucommiae</name>
    <dbReference type="NCBI Taxonomy" id="1355755"/>
    <lineage>
        <taxon>Bacteria</taxon>
        <taxon>Bacillati</taxon>
        <taxon>Bacillota</taxon>
        <taxon>Bacilli</taxon>
        <taxon>Bacillales</taxon>
        <taxon>Paenibacillaceae</taxon>
        <taxon>Paenibacillus</taxon>
    </lineage>
</organism>
<evidence type="ECO:0000256" key="2">
    <source>
        <dbReference type="ARBA" id="ARBA00022475"/>
    </source>
</evidence>
<dbReference type="InterPro" id="IPR050086">
    <property type="entry name" value="MetN_ABC_transporter-like"/>
</dbReference>
<gene>
    <name evidence="8" type="ORF">J2Z66_002859</name>
</gene>
<dbReference type="SMART" id="SM00382">
    <property type="entry name" value="AAA"/>
    <property type="match status" value="1"/>
</dbReference>
<evidence type="ECO:0000256" key="6">
    <source>
        <dbReference type="ARBA" id="ARBA00023136"/>
    </source>
</evidence>
<dbReference type="SUPFAM" id="SSF52540">
    <property type="entry name" value="P-loop containing nucleoside triphosphate hydrolases"/>
    <property type="match status" value="1"/>
</dbReference>
<evidence type="ECO:0000256" key="4">
    <source>
        <dbReference type="ARBA" id="ARBA00022840"/>
    </source>
</evidence>
<keyword evidence="4 8" id="KW-0067">ATP-binding</keyword>
<sequence length="245" mass="27159">MITVRNLNKIYPPDNQVLSQVSFQIDAGEFIAVIGGSGSGKSTLLKCISHKEKWSSGQLIYDGRDITSPGLIDRWKLGKDFVYIEEKPILYRNKSALKNVLKGRFYQTSILRLMTGTVNRDEHVLGMDYLEKVGLLDKGKLKAGTLSGGEQQRVAIAKALVQGGKILVVDEPVTGLDPKSVEFILNDFKSLCKNQNISVIATLHQVELAERYATRIWGVADGKIVLDIPARTLTLREKQLVFGQS</sequence>
<accession>A0ABS4IUI2</accession>
<proteinExistence type="predicted"/>
<protein>
    <submittedName>
        <fullName evidence="8">Phosphonate transport system ATP-binding protein</fullName>
    </submittedName>
</protein>
<keyword evidence="1" id="KW-0813">Transport</keyword>
<keyword evidence="3" id="KW-0547">Nucleotide-binding</keyword>
<dbReference type="InterPro" id="IPR027417">
    <property type="entry name" value="P-loop_NTPase"/>
</dbReference>
<feature type="domain" description="ABC transporter" evidence="7">
    <location>
        <begin position="2"/>
        <end position="245"/>
    </location>
</feature>
<dbReference type="EMBL" id="JAGGLB010000008">
    <property type="protein sequence ID" value="MBP1991252.1"/>
    <property type="molecule type" value="Genomic_DNA"/>
</dbReference>
<keyword evidence="5" id="KW-1278">Translocase</keyword>
<keyword evidence="9" id="KW-1185">Reference proteome</keyword>
<evidence type="ECO:0000313" key="9">
    <source>
        <dbReference type="Proteomes" id="UP001519287"/>
    </source>
</evidence>
<dbReference type="Pfam" id="PF00005">
    <property type="entry name" value="ABC_tran"/>
    <property type="match status" value="1"/>
</dbReference>
<dbReference type="InterPro" id="IPR017871">
    <property type="entry name" value="ABC_transporter-like_CS"/>
</dbReference>
<evidence type="ECO:0000256" key="3">
    <source>
        <dbReference type="ARBA" id="ARBA00022741"/>
    </source>
</evidence>
<evidence type="ECO:0000313" key="8">
    <source>
        <dbReference type="EMBL" id="MBP1991252.1"/>
    </source>
</evidence>
<dbReference type="Gene3D" id="3.40.50.300">
    <property type="entry name" value="P-loop containing nucleotide triphosphate hydrolases"/>
    <property type="match status" value="1"/>
</dbReference>
<name>A0ABS4IUI2_9BACL</name>
<keyword evidence="2" id="KW-1003">Cell membrane</keyword>
<evidence type="ECO:0000256" key="1">
    <source>
        <dbReference type="ARBA" id="ARBA00022448"/>
    </source>
</evidence>
<dbReference type="GO" id="GO:0005524">
    <property type="term" value="F:ATP binding"/>
    <property type="evidence" value="ECO:0007669"/>
    <property type="project" value="UniProtKB-KW"/>
</dbReference>
<evidence type="ECO:0000256" key="5">
    <source>
        <dbReference type="ARBA" id="ARBA00022967"/>
    </source>
</evidence>
<comment type="caution">
    <text evidence="8">The sequence shown here is derived from an EMBL/GenBank/DDBJ whole genome shotgun (WGS) entry which is preliminary data.</text>
</comment>
<evidence type="ECO:0000259" key="7">
    <source>
        <dbReference type="PROSITE" id="PS50893"/>
    </source>
</evidence>
<dbReference type="PROSITE" id="PS50893">
    <property type="entry name" value="ABC_TRANSPORTER_2"/>
    <property type="match status" value="1"/>
</dbReference>
<dbReference type="PANTHER" id="PTHR43166:SF6">
    <property type="entry name" value="PHOSPHONATES IMPORT ATP-BINDING PROTEIN PHNC"/>
    <property type="match status" value="1"/>
</dbReference>
<dbReference type="RefSeq" id="WP_209972013.1">
    <property type="nucleotide sequence ID" value="NZ_JAGGLB010000008.1"/>
</dbReference>
<reference evidence="8 9" key="1">
    <citation type="submission" date="2021-03" db="EMBL/GenBank/DDBJ databases">
        <title>Genomic Encyclopedia of Type Strains, Phase IV (KMG-IV): sequencing the most valuable type-strain genomes for metagenomic binning, comparative biology and taxonomic classification.</title>
        <authorList>
            <person name="Goeker M."/>
        </authorList>
    </citation>
    <scope>NUCLEOTIDE SEQUENCE [LARGE SCALE GENOMIC DNA]</scope>
    <source>
        <strain evidence="8 9">DSM 26048</strain>
    </source>
</reference>
<dbReference type="InterPro" id="IPR003593">
    <property type="entry name" value="AAA+_ATPase"/>
</dbReference>
<dbReference type="Proteomes" id="UP001519287">
    <property type="component" value="Unassembled WGS sequence"/>
</dbReference>